<dbReference type="GO" id="GO:0036220">
    <property type="term" value="F:ITP diphosphatase activity"/>
    <property type="evidence" value="ECO:0007669"/>
    <property type="project" value="UniProtKB-UniRule"/>
</dbReference>
<protein>
    <recommendedName>
        <fullName evidence="10">dITP/XTP pyrophosphatase</fullName>
        <ecNumber evidence="10">3.6.1.66</ecNumber>
    </recommendedName>
    <alternativeName>
        <fullName evidence="10">Non-canonical purine NTP pyrophosphatase</fullName>
    </alternativeName>
    <alternativeName>
        <fullName evidence="10">Non-standard purine NTP pyrophosphatase</fullName>
    </alternativeName>
    <alternativeName>
        <fullName evidence="10">Nucleoside-triphosphate diphosphatase</fullName>
    </alternativeName>
    <alternativeName>
        <fullName evidence="10">Nucleoside-triphosphate pyrophosphatase</fullName>
        <shortName evidence="10">NTPase</shortName>
    </alternativeName>
</protein>
<dbReference type="GO" id="GO:0035870">
    <property type="term" value="F:dITP diphosphatase activity"/>
    <property type="evidence" value="ECO:0007669"/>
    <property type="project" value="UniProtKB-UniRule"/>
</dbReference>
<dbReference type="PANTHER" id="PTHR11067:SF9">
    <property type="entry name" value="INOSINE TRIPHOSPHATE PYROPHOSPHATASE"/>
    <property type="match status" value="1"/>
</dbReference>
<keyword evidence="5 10" id="KW-0378">Hydrolase</keyword>
<keyword evidence="4 10" id="KW-0547">Nucleotide-binding</keyword>
<evidence type="ECO:0000256" key="3">
    <source>
        <dbReference type="ARBA" id="ARBA00022723"/>
    </source>
</evidence>
<dbReference type="NCBIfam" id="NF011397">
    <property type="entry name" value="PRK14822.1"/>
    <property type="match status" value="1"/>
</dbReference>
<dbReference type="HAMAP" id="MF_01405">
    <property type="entry name" value="Non_canon_purine_NTPase"/>
    <property type="match status" value="1"/>
</dbReference>
<dbReference type="GO" id="GO:0009146">
    <property type="term" value="P:purine nucleoside triphosphate catabolic process"/>
    <property type="evidence" value="ECO:0007669"/>
    <property type="project" value="UniProtKB-UniRule"/>
</dbReference>
<comment type="catalytic activity">
    <reaction evidence="8 10">
        <text>dITP + H2O = dIMP + diphosphate + H(+)</text>
        <dbReference type="Rhea" id="RHEA:28342"/>
        <dbReference type="ChEBI" id="CHEBI:15377"/>
        <dbReference type="ChEBI" id="CHEBI:15378"/>
        <dbReference type="ChEBI" id="CHEBI:33019"/>
        <dbReference type="ChEBI" id="CHEBI:61194"/>
        <dbReference type="ChEBI" id="CHEBI:61382"/>
        <dbReference type="EC" id="3.6.1.66"/>
    </reaction>
</comment>
<dbReference type="CDD" id="cd00515">
    <property type="entry name" value="HAM1"/>
    <property type="match status" value="1"/>
</dbReference>
<feature type="binding site" evidence="10">
    <location>
        <position position="40"/>
    </location>
    <ligand>
        <name>Mg(2+)</name>
        <dbReference type="ChEBI" id="CHEBI:18420"/>
    </ligand>
</feature>
<sequence>MKLILATRNPNKVREISELLSSHEIKVLSLDEFPNMGDIEEDGNSFRENAQKKAAVVCAETSKITLADDSGLEVDYLEGAPGVLSSRFAGADKDDQANNKKLLELMSGVPAELRTARFKCVMAIAVPDGWVYTAEGACEGIIAEEPRGHGGFGYDPLFYLPDYGRTMAELDLETKNRISHRSRALAGALDILLELQKIDGME</sequence>
<dbReference type="GO" id="GO:0046872">
    <property type="term" value="F:metal ion binding"/>
    <property type="evidence" value="ECO:0007669"/>
    <property type="project" value="UniProtKB-KW"/>
</dbReference>
<evidence type="ECO:0000256" key="6">
    <source>
        <dbReference type="ARBA" id="ARBA00022842"/>
    </source>
</evidence>
<comment type="function">
    <text evidence="10">Pyrophosphatase that catalyzes the hydrolysis of nucleoside triphosphates to their monophosphate derivatives, with a high preference for the non-canonical purine nucleotides XTP (xanthosine triphosphate), dITP (deoxyinosine triphosphate) and ITP. Seems to function as a house-cleaning enzyme that removes non-canonical purine nucleotides from the nucleotide pool, thus preventing their incorporation into DNA/RNA and avoiding chromosomal lesions.</text>
</comment>
<dbReference type="GO" id="GO:0009117">
    <property type="term" value="P:nucleotide metabolic process"/>
    <property type="evidence" value="ECO:0007669"/>
    <property type="project" value="UniProtKB-KW"/>
</dbReference>
<keyword evidence="3 10" id="KW-0479">Metal-binding</keyword>
<gene>
    <name evidence="12" type="ORF">XD97_0669</name>
</gene>
<evidence type="ECO:0000256" key="9">
    <source>
        <dbReference type="ARBA" id="ARBA00052017"/>
    </source>
</evidence>
<dbReference type="Pfam" id="PF01725">
    <property type="entry name" value="Ham1p_like"/>
    <property type="match status" value="1"/>
</dbReference>
<keyword evidence="7 10" id="KW-0546">Nucleotide metabolism</keyword>
<keyword evidence="6 10" id="KW-0460">Magnesium</keyword>
<evidence type="ECO:0000256" key="5">
    <source>
        <dbReference type="ARBA" id="ARBA00022801"/>
    </source>
</evidence>
<dbReference type="PANTHER" id="PTHR11067">
    <property type="entry name" value="INOSINE TRIPHOSPHATE PYROPHOSPHATASE/HAM1 PROTEIN"/>
    <property type="match status" value="1"/>
</dbReference>
<dbReference type="SUPFAM" id="SSF52972">
    <property type="entry name" value="ITPase-like"/>
    <property type="match status" value="1"/>
</dbReference>
<dbReference type="InterPro" id="IPR002637">
    <property type="entry name" value="RdgB/HAM1"/>
</dbReference>
<evidence type="ECO:0000256" key="10">
    <source>
        <dbReference type="HAMAP-Rule" id="MF_01405"/>
    </source>
</evidence>
<proteinExistence type="inferred from homology"/>
<dbReference type="GO" id="GO:0005829">
    <property type="term" value="C:cytosol"/>
    <property type="evidence" value="ECO:0007669"/>
    <property type="project" value="TreeGrafter"/>
</dbReference>
<comment type="similarity">
    <text evidence="1 10 11">Belongs to the HAM1 NTPase family.</text>
</comment>
<dbReference type="GO" id="GO:0000166">
    <property type="term" value="F:nucleotide binding"/>
    <property type="evidence" value="ECO:0007669"/>
    <property type="project" value="UniProtKB-KW"/>
</dbReference>
<accession>A0A101HQQ4</accession>
<evidence type="ECO:0000256" key="2">
    <source>
        <dbReference type="ARBA" id="ARBA00011738"/>
    </source>
</evidence>
<feature type="binding site" evidence="10">
    <location>
        <position position="175"/>
    </location>
    <ligand>
        <name>substrate</name>
    </ligand>
</feature>
<organism evidence="12 13">
    <name type="scientific">Pelotomaculum thermopropionicum</name>
    <dbReference type="NCBI Taxonomy" id="110500"/>
    <lineage>
        <taxon>Bacteria</taxon>
        <taxon>Bacillati</taxon>
        <taxon>Bacillota</taxon>
        <taxon>Clostridia</taxon>
        <taxon>Eubacteriales</taxon>
        <taxon>Desulfotomaculaceae</taxon>
        <taxon>Pelotomaculum</taxon>
    </lineage>
</organism>
<name>A0A101HQQ4_9FIRM</name>
<feature type="binding site" evidence="10">
    <location>
        <begin position="180"/>
        <end position="181"/>
    </location>
    <ligand>
        <name>substrate</name>
    </ligand>
</feature>
<dbReference type="GO" id="GO:0017111">
    <property type="term" value="F:ribonucleoside triphosphate phosphatase activity"/>
    <property type="evidence" value="ECO:0007669"/>
    <property type="project" value="InterPro"/>
</dbReference>
<dbReference type="AlphaFoldDB" id="A0A101HQQ4"/>
<dbReference type="Proteomes" id="UP000054705">
    <property type="component" value="Unassembled WGS sequence"/>
</dbReference>
<feature type="binding site" evidence="10">
    <location>
        <position position="69"/>
    </location>
    <ligand>
        <name>Mg(2+)</name>
        <dbReference type="ChEBI" id="CHEBI:18420"/>
    </ligand>
</feature>
<reference evidence="13" key="1">
    <citation type="journal article" date="2015" name="MBio">
        <title>Genome-Resolved Metagenomic Analysis Reveals Roles for Candidate Phyla and Other Microbial Community Members in Biogeochemical Transformations in Oil Reservoirs.</title>
        <authorList>
            <person name="Hu P."/>
            <person name="Tom L."/>
            <person name="Singh A."/>
            <person name="Thomas B.C."/>
            <person name="Baker B.J."/>
            <person name="Piceno Y.M."/>
            <person name="Andersen G.L."/>
            <person name="Banfield J.F."/>
        </authorList>
    </citation>
    <scope>NUCLEOTIDE SEQUENCE [LARGE SCALE GENOMIC DNA]</scope>
</reference>
<dbReference type="EMBL" id="LGGS01000157">
    <property type="protein sequence ID" value="KUK81361.1"/>
    <property type="molecule type" value="Genomic_DNA"/>
</dbReference>
<feature type="binding site" evidence="10">
    <location>
        <begin position="152"/>
        <end position="155"/>
    </location>
    <ligand>
        <name>substrate</name>
    </ligand>
</feature>
<evidence type="ECO:0000313" key="13">
    <source>
        <dbReference type="Proteomes" id="UP000054705"/>
    </source>
</evidence>
<comment type="cofactor">
    <cofactor evidence="10">
        <name>Mg(2+)</name>
        <dbReference type="ChEBI" id="CHEBI:18420"/>
    </cofactor>
    <text evidence="10">Binds 1 Mg(2+) ion per subunit.</text>
</comment>
<dbReference type="FunFam" id="3.90.950.10:FF:000001">
    <property type="entry name" value="dITP/XTP pyrophosphatase"/>
    <property type="match status" value="1"/>
</dbReference>
<dbReference type="EC" id="3.6.1.66" evidence="10"/>
<comment type="catalytic activity">
    <reaction evidence="10">
        <text>ITP + H2O = IMP + diphosphate + H(+)</text>
        <dbReference type="Rhea" id="RHEA:29399"/>
        <dbReference type="ChEBI" id="CHEBI:15377"/>
        <dbReference type="ChEBI" id="CHEBI:15378"/>
        <dbReference type="ChEBI" id="CHEBI:33019"/>
        <dbReference type="ChEBI" id="CHEBI:58053"/>
        <dbReference type="ChEBI" id="CHEBI:61402"/>
        <dbReference type="EC" id="3.6.1.66"/>
    </reaction>
</comment>
<comment type="caution">
    <text evidence="12">The sequence shown here is derived from an EMBL/GenBank/DDBJ whole genome shotgun (WGS) entry which is preliminary data.</text>
</comment>
<dbReference type="Gene3D" id="3.90.950.10">
    <property type="match status" value="1"/>
</dbReference>
<feature type="binding site" evidence="10">
    <location>
        <position position="70"/>
    </location>
    <ligand>
        <name>substrate</name>
    </ligand>
</feature>
<evidence type="ECO:0000256" key="1">
    <source>
        <dbReference type="ARBA" id="ARBA00008023"/>
    </source>
</evidence>
<evidence type="ECO:0000256" key="7">
    <source>
        <dbReference type="ARBA" id="ARBA00023080"/>
    </source>
</evidence>
<dbReference type="InterPro" id="IPR020922">
    <property type="entry name" value="dITP/XTP_pyrophosphatase"/>
</dbReference>
<dbReference type="GO" id="GO:0036222">
    <property type="term" value="F:XTP diphosphatase activity"/>
    <property type="evidence" value="ECO:0007669"/>
    <property type="project" value="UniProtKB-UniRule"/>
</dbReference>
<feature type="binding site" evidence="10">
    <location>
        <begin position="7"/>
        <end position="12"/>
    </location>
    <ligand>
        <name>substrate</name>
    </ligand>
</feature>
<evidence type="ECO:0000256" key="8">
    <source>
        <dbReference type="ARBA" id="ARBA00051875"/>
    </source>
</evidence>
<dbReference type="PATRIC" id="fig|110500.4.peg.125"/>
<comment type="catalytic activity">
    <reaction evidence="9 10">
        <text>XTP + H2O = XMP + diphosphate + H(+)</text>
        <dbReference type="Rhea" id="RHEA:28610"/>
        <dbReference type="ChEBI" id="CHEBI:15377"/>
        <dbReference type="ChEBI" id="CHEBI:15378"/>
        <dbReference type="ChEBI" id="CHEBI:33019"/>
        <dbReference type="ChEBI" id="CHEBI:57464"/>
        <dbReference type="ChEBI" id="CHEBI:61314"/>
        <dbReference type="EC" id="3.6.1.66"/>
    </reaction>
</comment>
<evidence type="ECO:0000256" key="11">
    <source>
        <dbReference type="RuleBase" id="RU003781"/>
    </source>
</evidence>
<comment type="subunit">
    <text evidence="2 10">Homodimer.</text>
</comment>
<dbReference type="NCBIfam" id="TIGR00042">
    <property type="entry name" value="RdgB/HAM1 family non-canonical purine NTP pyrophosphatase"/>
    <property type="match status" value="1"/>
</dbReference>
<feature type="active site" description="Proton acceptor" evidence="10">
    <location>
        <position position="69"/>
    </location>
</feature>
<evidence type="ECO:0000256" key="4">
    <source>
        <dbReference type="ARBA" id="ARBA00022741"/>
    </source>
</evidence>
<dbReference type="InterPro" id="IPR029001">
    <property type="entry name" value="ITPase-like_fam"/>
</dbReference>
<evidence type="ECO:0000313" key="12">
    <source>
        <dbReference type="EMBL" id="KUK81361.1"/>
    </source>
</evidence>